<dbReference type="PANTHER" id="PTHR21716">
    <property type="entry name" value="TRANSMEMBRANE PROTEIN"/>
    <property type="match status" value="1"/>
</dbReference>
<evidence type="ECO:0000256" key="4">
    <source>
        <dbReference type="ARBA" id="ARBA00022989"/>
    </source>
</evidence>
<feature type="transmembrane region" description="Helical" evidence="7">
    <location>
        <begin position="220"/>
        <end position="242"/>
    </location>
</feature>
<dbReference type="PANTHER" id="PTHR21716:SF4">
    <property type="entry name" value="TRANSMEMBRANE PROTEIN 245"/>
    <property type="match status" value="1"/>
</dbReference>
<dbReference type="OrthoDB" id="106838at2"/>
<evidence type="ECO:0000256" key="6">
    <source>
        <dbReference type="SAM" id="MobiDB-lite"/>
    </source>
</evidence>
<organism evidence="8 9">
    <name type="scientific">Marinicauda pacifica</name>
    <dbReference type="NCBI Taxonomy" id="1133559"/>
    <lineage>
        <taxon>Bacteria</taxon>
        <taxon>Pseudomonadati</taxon>
        <taxon>Pseudomonadota</taxon>
        <taxon>Alphaproteobacteria</taxon>
        <taxon>Maricaulales</taxon>
        <taxon>Maricaulaceae</taxon>
        <taxon>Marinicauda</taxon>
    </lineage>
</organism>
<dbReference type="RefSeq" id="WP_135943793.1">
    <property type="nucleotide sequence ID" value="NZ_BMEI01000001.1"/>
</dbReference>
<dbReference type="EMBL" id="SRXV01000001">
    <property type="protein sequence ID" value="TGY94596.1"/>
    <property type="molecule type" value="Genomic_DNA"/>
</dbReference>
<evidence type="ECO:0000313" key="9">
    <source>
        <dbReference type="Proteomes" id="UP000305451"/>
    </source>
</evidence>
<feature type="region of interest" description="Disordered" evidence="6">
    <location>
        <begin position="368"/>
        <end position="394"/>
    </location>
</feature>
<dbReference type="GO" id="GO:0016020">
    <property type="term" value="C:membrane"/>
    <property type="evidence" value="ECO:0007669"/>
    <property type="project" value="UniProtKB-SubCell"/>
</dbReference>
<reference evidence="8 9" key="1">
    <citation type="journal article" date="2013" name="Int. J. Syst. Evol. Microbiol.">
        <title>Marinicauda pacifica gen. nov., sp. nov., a prosthecate alphaproteobacterium of the family Hyphomonadaceae isolated from deep seawater.</title>
        <authorList>
            <person name="Zhang X.Y."/>
            <person name="Li G.W."/>
            <person name="Wang C.S."/>
            <person name="Zhang Y.J."/>
            <person name="Xu X.W."/>
            <person name="Li H."/>
            <person name="Liu A."/>
            <person name="Liu C."/>
            <person name="Xie B.B."/>
            <person name="Qin Q.L."/>
            <person name="Xu Z."/>
            <person name="Chen X.L."/>
            <person name="Zhou B.C."/>
            <person name="Zhang Y.Z."/>
        </authorList>
    </citation>
    <scope>NUCLEOTIDE SEQUENCE [LARGE SCALE GENOMIC DNA]</scope>
    <source>
        <strain evidence="8 9">P-1 km-3</strain>
    </source>
</reference>
<proteinExistence type="inferred from homology"/>
<accession>A0A4S2HEY7</accession>
<feature type="compositionally biased region" description="Basic and acidic residues" evidence="6">
    <location>
        <begin position="379"/>
        <end position="394"/>
    </location>
</feature>
<feature type="transmembrane region" description="Helical" evidence="7">
    <location>
        <begin position="248"/>
        <end position="270"/>
    </location>
</feature>
<feature type="transmembrane region" description="Helical" evidence="7">
    <location>
        <begin position="43"/>
        <end position="62"/>
    </location>
</feature>
<sequence>MTDKSDETRDAGDRLILQRAFIVVLALGISAVFLWMIRDFLSVLFLAAVLALLLMPVQQNLARLLGGRARIAASLVMVLTAVVILLPVSAMLFLIARQAVEVTQAITPWLQDQVAAWRQDGVGALPGWMPFQDVIITYQGELTSQLGDLASRAGTMIVSALRSATGNVFALFLHVIVLIFALYLFLMSGRTMAANTINLIPMAPKDRELLAERALSTIRATVKGTFVIAVVQGVLTGIALAICGIPGAAFWGGVAGVLSIVPLVGPPLVWGPAALFLWFDGQIAASIGLALYGSLFVGVIDNVLRPILVGQDTKMPDLLILISTVGGLTLFGPVGLIIGPVIAALFISVWYIYAQSYAPLLNEDRGEPPLVSSAETEDDRAIGGRVDDTDRRTP</sequence>
<keyword evidence="4 7" id="KW-1133">Transmembrane helix</keyword>
<name>A0A4S2HEY7_9PROT</name>
<evidence type="ECO:0000256" key="5">
    <source>
        <dbReference type="ARBA" id="ARBA00023136"/>
    </source>
</evidence>
<feature type="transmembrane region" description="Helical" evidence="7">
    <location>
        <begin position="74"/>
        <end position="96"/>
    </location>
</feature>
<evidence type="ECO:0000256" key="2">
    <source>
        <dbReference type="ARBA" id="ARBA00009773"/>
    </source>
</evidence>
<comment type="subcellular location">
    <subcellularLocation>
        <location evidence="1">Membrane</location>
        <topology evidence="1">Multi-pass membrane protein</topology>
    </subcellularLocation>
</comment>
<feature type="transmembrane region" description="Helical" evidence="7">
    <location>
        <begin position="320"/>
        <end position="353"/>
    </location>
</feature>
<gene>
    <name evidence="8" type="ORF">E5162_04810</name>
</gene>
<evidence type="ECO:0000256" key="1">
    <source>
        <dbReference type="ARBA" id="ARBA00004141"/>
    </source>
</evidence>
<feature type="transmembrane region" description="Helical" evidence="7">
    <location>
        <begin position="20"/>
        <end position="37"/>
    </location>
</feature>
<keyword evidence="3 7" id="KW-0812">Transmembrane</keyword>
<dbReference type="Pfam" id="PF01594">
    <property type="entry name" value="AI-2E_transport"/>
    <property type="match status" value="1"/>
</dbReference>
<keyword evidence="9" id="KW-1185">Reference proteome</keyword>
<comment type="caution">
    <text evidence="8">The sequence shown here is derived from an EMBL/GenBank/DDBJ whole genome shotgun (WGS) entry which is preliminary data.</text>
</comment>
<dbReference type="AlphaFoldDB" id="A0A4S2HEY7"/>
<evidence type="ECO:0000256" key="7">
    <source>
        <dbReference type="SAM" id="Phobius"/>
    </source>
</evidence>
<keyword evidence="5 7" id="KW-0472">Membrane</keyword>
<dbReference type="InterPro" id="IPR002549">
    <property type="entry name" value="AI-2E-like"/>
</dbReference>
<dbReference type="Proteomes" id="UP000305451">
    <property type="component" value="Unassembled WGS sequence"/>
</dbReference>
<comment type="similarity">
    <text evidence="2">Belongs to the autoinducer-2 exporter (AI-2E) (TC 2.A.86) family.</text>
</comment>
<evidence type="ECO:0000256" key="3">
    <source>
        <dbReference type="ARBA" id="ARBA00022692"/>
    </source>
</evidence>
<evidence type="ECO:0000313" key="8">
    <source>
        <dbReference type="EMBL" id="TGY94596.1"/>
    </source>
</evidence>
<protein>
    <submittedName>
        <fullName evidence="8">AI-2E family transporter</fullName>
    </submittedName>
</protein>
<feature type="transmembrane region" description="Helical" evidence="7">
    <location>
        <begin position="277"/>
        <end position="300"/>
    </location>
</feature>
<feature type="transmembrane region" description="Helical" evidence="7">
    <location>
        <begin position="168"/>
        <end position="186"/>
    </location>
</feature>